<accession>A0A2I5TQF5</accession>
<evidence type="ECO:0000259" key="2">
    <source>
        <dbReference type="Pfam" id="PF07331"/>
    </source>
</evidence>
<evidence type="ECO:0000313" key="3">
    <source>
        <dbReference type="EMBL" id="AUH02480.1"/>
    </source>
</evidence>
<feature type="transmembrane region" description="Helical" evidence="1">
    <location>
        <begin position="97"/>
        <end position="128"/>
    </location>
</feature>
<feature type="domain" description="DUF1468" evidence="2">
    <location>
        <begin position="6"/>
        <end position="137"/>
    </location>
</feature>
<reference evidence="4" key="2">
    <citation type="submission" date="2013-09" db="EMBL/GenBank/DDBJ databases">
        <authorList>
            <person name="Wang G."/>
            <person name="Yang Y."/>
            <person name="Su Y."/>
        </authorList>
    </citation>
    <scope>NUCLEOTIDE SEQUENCE</scope>
    <source>
        <strain evidence="4">ATCC 39006</strain>
    </source>
</reference>
<dbReference type="Pfam" id="PF07331">
    <property type="entry name" value="TctB"/>
    <property type="match status" value="1"/>
</dbReference>
<dbReference type="EMBL" id="CP025085">
    <property type="protein sequence ID" value="AUH02480.1"/>
    <property type="molecule type" value="Genomic_DNA"/>
</dbReference>
<reference evidence="3 6" key="3">
    <citation type="submission" date="2017-11" db="EMBL/GenBank/DDBJ databases">
        <title>Complete genome sequence of Serratia sp. ATCC 39006 LacA.</title>
        <authorList>
            <person name="Hampton H.G."/>
            <person name="Jackson S.A."/>
            <person name="Jauregui R."/>
            <person name="Poulter G.T.M."/>
            <person name="Salmond G.P.C."/>
            <person name="Fineran P.C."/>
        </authorList>
    </citation>
    <scope>NUCLEOTIDE SEQUENCE [LARGE SCALE GENOMIC DNA]</scope>
    <source>
        <strain evidence="3 6">ATCC 39006</strain>
    </source>
</reference>
<keyword evidence="1" id="KW-0472">Membrane</keyword>
<dbReference type="KEGG" id="serq:CWC46_10270"/>
<keyword evidence="1" id="KW-1133">Transmembrane helix</keyword>
<keyword evidence="1" id="KW-0812">Transmembrane</keyword>
<protein>
    <submittedName>
        <fullName evidence="4">Tripartite tricarboxylate transporter TctB family protein</fullName>
    </submittedName>
</protein>
<name>A0A2I5TQF5_SERS3</name>
<feature type="transmembrane region" description="Helical" evidence="1">
    <location>
        <begin position="39"/>
        <end position="56"/>
    </location>
</feature>
<organism evidence="4 5">
    <name type="scientific">Serratia sp. (strain ATCC 39006)</name>
    <name type="common">Prodigiosinella confusarubida</name>
    <dbReference type="NCBI Taxonomy" id="104623"/>
    <lineage>
        <taxon>Bacteria</taxon>
        <taxon>Pseudomonadati</taxon>
        <taxon>Pseudomonadota</taxon>
        <taxon>Gammaproteobacteria</taxon>
        <taxon>Enterobacterales</taxon>
        <taxon>Pectobacteriaceae</taxon>
        <taxon>Prodigiosinella</taxon>
    </lineage>
</organism>
<reference evidence="4 5" key="1">
    <citation type="journal article" date="2013" name="Genome Announc.">
        <title>Draft genome sequence of Serratia sp. strain ATCC 39006, a model bacterium for analysis of the biosynthesis and regulation of prodigiosin, a carbapenem, and gas vesicles.</title>
        <authorList>
            <person name="Fineran P.C."/>
            <person name="Iglesias Cans M.C."/>
            <person name="Ramsay J.P."/>
            <person name="Wilf N.M."/>
            <person name="Cossyleon D."/>
            <person name="McNeil M.B."/>
            <person name="Williamson N.R."/>
            <person name="Monson R.E."/>
            <person name="Becher S.A."/>
            <person name="Stanton J.A."/>
            <person name="Brugger K."/>
            <person name="Brown S.D."/>
            <person name="Salmond G.P."/>
        </authorList>
    </citation>
    <scope>NUCLEOTIDE SEQUENCE [LARGE SCALE GENOMIC DNA]</scope>
    <source>
        <strain evidence="4">ATCC 39006</strain>
        <strain evidence="5">ATCC 39006 / SC 11482</strain>
    </source>
</reference>
<keyword evidence="5" id="KW-1185">Reference proteome</keyword>
<gene>
    <name evidence="3" type="ORF">CWC46_10270</name>
    <name evidence="4" type="ORF">Ser39006_010275</name>
</gene>
<evidence type="ECO:0000313" key="5">
    <source>
        <dbReference type="Proteomes" id="UP000017700"/>
    </source>
</evidence>
<proteinExistence type="predicted"/>
<dbReference type="KEGG" id="sera:Ser39006_010275"/>
<dbReference type="RefSeq" id="WP_021016675.1">
    <property type="nucleotide sequence ID" value="NZ_CP025084.1"/>
</dbReference>
<reference evidence="4" key="4">
    <citation type="submission" date="2017-11" db="EMBL/GenBank/DDBJ databases">
        <title>Complete genome sequence of Serratia sp. ATCC 39006.</title>
        <authorList>
            <person name="Hampton H.G."/>
            <person name="Jackson S.A."/>
            <person name="Jauregui R."/>
            <person name="Poulter G.T.M."/>
            <person name="Salmond G.P.C."/>
            <person name="Fineran P.C."/>
        </authorList>
    </citation>
    <scope>NUCLEOTIDE SEQUENCE</scope>
    <source>
        <strain evidence="4">ATCC 39006</strain>
    </source>
</reference>
<dbReference type="Proteomes" id="UP000017700">
    <property type="component" value="Chromosome"/>
</dbReference>
<dbReference type="AlphaFoldDB" id="A0A2I5TQF5"/>
<dbReference type="STRING" id="104623.Ser39006_03413"/>
<feature type="transmembrane region" description="Helical" evidence="1">
    <location>
        <begin position="68"/>
        <end position="85"/>
    </location>
</feature>
<evidence type="ECO:0000313" key="4">
    <source>
        <dbReference type="EMBL" id="AUH06798.1"/>
    </source>
</evidence>
<sequence length="143" mass="16175">MSDRLFAGIWLLLCLAGLYIGWGIQSEYSYEPVGPRPFPIGILLLMSICAIFMLIRKSDTVSWPHYMLLKRLLTLIVALFVYAWWFERLGFPLDTALLAFCIGMLFGATWWAAAISGCVMGVFLFYAFDRLLDVTLPIGSVFS</sequence>
<evidence type="ECO:0000313" key="6">
    <source>
        <dbReference type="Proteomes" id="UP000233778"/>
    </source>
</evidence>
<evidence type="ECO:0000256" key="1">
    <source>
        <dbReference type="SAM" id="Phobius"/>
    </source>
</evidence>
<dbReference type="InterPro" id="IPR009936">
    <property type="entry name" value="DUF1468"/>
</dbReference>
<dbReference type="OrthoDB" id="7025534at2"/>
<dbReference type="EMBL" id="CP025084">
    <property type="protein sequence ID" value="AUH06798.1"/>
    <property type="molecule type" value="Genomic_DNA"/>
</dbReference>
<dbReference type="Proteomes" id="UP000233778">
    <property type="component" value="Chromosome"/>
</dbReference>